<evidence type="ECO:0000313" key="7">
    <source>
        <dbReference type="Proteomes" id="UP001412067"/>
    </source>
</evidence>
<dbReference type="InterPro" id="IPR000873">
    <property type="entry name" value="AMP-dep_synth/lig_dom"/>
</dbReference>
<keyword evidence="3" id="KW-0067">ATP-binding</keyword>
<dbReference type="Proteomes" id="UP001412067">
    <property type="component" value="Unassembled WGS sequence"/>
</dbReference>
<protein>
    <submittedName>
        <fullName evidence="6">4-coumarate--CoA ligase-like 7</fullName>
    </submittedName>
</protein>
<evidence type="ECO:0000259" key="5">
    <source>
        <dbReference type="Pfam" id="PF13193"/>
    </source>
</evidence>
<proteinExistence type="inferred from homology"/>
<evidence type="ECO:0000256" key="1">
    <source>
        <dbReference type="ARBA" id="ARBA00006432"/>
    </source>
</evidence>
<dbReference type="SUPFAM" id="SSF56801">
    <property type="entry name" value="Acetyl-CoA synthetase-like"/>
    <property type="match status" value="1"/>
</dbReference>
<dbReference type="Gene3D" id="3.40.50.12780">
    <property type="entry name" value="N-terminal domain of ligase-like"/>
    <property type="match status" value="1"/>
</dbReference>
<dbReference type="Gene3D" id="3.40.50.980">
    <property type="match status" value="1"/>
</dbReference>
<name>A0ABR2M2A6_9ASPA</name>
<gene>
    <name evidence="6" type="primary">4CLL7</name>
    <name evidence="6" type="ORF">KSP40_PGU001679</name>
</gene>
<keyword evidence="3" id="KW-0547">Nucleotide-binding</keyword>
<feature type="domain" description="AMP-dependent synthetase/ligase" evidence="4">
    <location>
        <begin position="154"/>
        <end position="219"/>
    </location>
</feature>
<dbReference type="PANTHER" id="PTHR24096:SF425">
    <property type="entry name" value="4-COUMARATE--COA LIGASE-LIKE 7"/>
    <property type="match status" value="1"/>
</dbReference>
<dbReference type="InterPro" id="IPR042099">
    <property type="entry name" value="ANL_N_sf"/>
</dbReference>
<comment type="similarity">
    <text evidence="1">Belongs to the ATP-dependent AMP-binding enzyme family.</text>
</comment>
<feature type="domain" description="AMP-dependent synthetase/ligase" evidence="4">
    <location>
        <begin position="13"/>
        <end position="113"/>
    </location>
</feature>
<keyword evidence="2" id="KW-0436">Ligase</keyword>
<evidence type="ECO:0000256" key="2">
    <source>
        <dbReference type="ARBA" id="ARBA00022598"/>
    </source>
</evidence>
<accession>A0ABR2M2A6</accession>
<keyword evidence="7" id="KW-1185">Reference proteome</keyword>
<comment type="caution">
    <text evidence="6">The sequence shown here is derived from an EMBL/GenBank/DDBJ whole genome shotgun (WGS) entry which is preliminary data.</text>
</comment>
<evidence type="ECO:0000259" key="4">
    <source>
        <dbReference type="Pfam" id="PF00501"/>
    </source>
</evidence>
<feature type="domain" description="AMP-binding enzyme C-terminal" evidence="5">
    <location>
        <begin position="270"/>
        <end position="345"/>
    </location>
</feature>
<dbReference type="Gene3D" id="3.30.300.30">
    <property type="match status" value="1"/>
</dbReference>
<dbReference type="InterPro" id="IPR025110">
    <property type="entry name" value="AMP-bd_C"/>
</dbReference>
<evidence type="ECO:0000256" key="3">
    <source>
        <dbReference type="ARBA" id="ARBA00022840"/>
    </source>
</evidence>
<dbReference type="EMBL" id="JBBWWR010000013">
    <property type="protein sequence ID" value="KAK8956220.1"/>
    <property type="molecule type" value="Genomic_DNA"/>
</dbReference>
<sequence length="359" mass="39556">MVSGDQDLLGEPPNTFLCFLPLFHVYGMSVLTYSQLQRGNSVVLMGRFEMETALRSIEKYRVTHLCVVPPVMIALAKHKNLGNYDLSSLTLINSGAAPLGKDVMNQVAKNFPKAWFFSPVACPVVERKRPAYWCLQGQRQRGAGFPNNLPPLLGYGLTESTGAITLGYPQEKDQKNGSAGFLLAGVEGRVVSLETQEPLPPSQVGELFFRGPNIMTGYFNNPEATKLTLDGEGWLHTGDVGYFDEKGQLFVIDRIKELIKYKGFQVAPAELEAVLLSHPDILDAAVIPFPDEEAGEVPIAYVVRSSSCSLTEAEVQKIVANQVAPFKRLRRVTFVNSVPKSASGKILRRELIEKVRSNL</sequence>
<dbReference type="Pfam" id="PF13193">
    <property type="entry name" value="AMP-binding_C"/>
    <property type="match status" value="1"/>
</dbReference>
<reference evidence="6 7" key="1">
    <citation type="journal article" date="2022" name="Nat. Plants">
        <title>Genomes of leafy and leafless Platanthera orchids illuminate the evolution of mycoheterotrophy.</title>
        <authorList>
            <person name="Li M.H."/>
            <person name="Liu K.W."/>
            <person name="Li Z."/>
            <person name="Lu H.C."/>
            <person name="Ye Q.L."/>
            <person name="Zhang D."/>
            <person name="Wang J.Y."/>
            <person name="Li Y.F."/>
            <person name="Zhong Z.M."/>
            <person name="Liu X."/>
            <person name="Yu X."/>
            <person name="Liu D.K."/>
            <person name="Tu X.D."/>
            <person name="Liu B."/>
            <person name="Hao Y."/>
            <person name="Liao X.Y."/>
            <person name="Jiang Y.T."/>
            <person name="Sun W.H."/>
            <person name="Chen J."/>
            <person name="Chen Y.Q."/>
            <person name="Ai Y."/>
            <person name="Zhai J.W."/>
            <person name="Wu S.S."/>
            <person name="Zhou Z."/>
            <person name="Hsiao Y.Y."/>
            <person name="Wu W.L."/>
            <person name="Chen Y.Y."/>
            <person name="Lin Y.F."/>
            <person name="Hsu J.L."/>
            <person name="Li C.Y."/>
            <person name="Wang Z.W."/>
            <person name="Zhao X."/>
            <person name="Zhong W.Y."/>
            <person name="Ma X.K."/>
            <person name="Ma L."/>
            <person name="Huang J."/>
            <person name="Chen G.Z."/>
            <person name="Huang M.Z."/>
            <person name="Huang L."/>
            <person name="Peng D.H."/>
            <person name="Luo Y.B."/>
            <person name="Zou S.Q."/>
            <person name="Chen S.P."/>
            <person name="Lan S."/>
            <person name="Tsai W.C."/>
            <person name="Van de Peer Y."/>
            <person name="Liu Z.J."/>
        </authorList>
    </citation>
    <scope>NUCLEOTIDE SEQUENCE [LARGE SCALE GENOMIC DNA]</scope>
    <source>
        <strain evidence="6">Lor288</strain>
    </source>
</reference>
<dbReference type="PANTHER" id="PTHR24096">
    <property type="entry name" value="LONG-CHAIN-FATTY-ACID--COA LIGASE"/>
    <property type="match status" value="1"/>
</dbReference>
<dbReference type="Pfam" id="PF00501">
    <property type="entry name" value="AMP-binding"/>
    <property type="match status" value="2"/>
</dbReference>
<dbReference type="InterPro" id="IPR045851">
    <property type="entry name" value="AMP-bd_C_sf"/>
</dbReference>
<organism evidence="6 7">
    <name type="scientific">Platanthera guangdongensis</name>
    <dbReference type="NCBI Taxonomy" id="2320717"/>
    <lineage>
        <taxon>Eukaryota</taxon>
        <taxon>Viridiplantae</taxon>
        <taxon>Streptophyta</taxon>
        <taxon>Embryophyta</taxon>
        <taxon>Tracheophyta</taxon>
        <taxon>Spermatophyta</taxon>
        <taxon>Magnoliopsida</taxon>
        <taxon>Liliopsida</taxon>
        <taxon>Asparagales</taxon>
        <taxon>Orchidaceae</taxon>
        <taxon>Orchidoideae</taxon>
        <taxon>Orchideae</taxon>
        <taxon>Orchidinae</taxon>
        <taxon>Platanthera</taxon>
    </lineage>
</organism>
<evidence type="ECO:0000313" key="6">
    <source>
        <dbReference type="EMBL" id="KAK8956220.1"/>
    </source>
</evidence>